<name>A0A0C9Y111_9AGAR</name>
<keyword evidence="3" id="KW-1185">Reference proteome</keyword>
<feature type="region of interest" description="Disordered" evidence="1">
    <location>
        <begin position="1"/>
        <end position="28"/>
    </location>
</feature>
<gene>
    <name evidence="2" type="ORF">K443DRAFT_6691</name>
</gene>
<protein>
    <submittedName>
        <fullName evidence="2">Uncharacterized protein</fullName>
    </submittedName>
</protein>
<reference evidence="2 3" key="1">
    <citation type="submission" date="2014-04" db="EMBL/GenBank/DDBJ databases">
        <authorList>
            <consortium name="DOE Joint Genome Institute"/>
            <person name="Kuo A."/>
            <person name="Kohler A."/>
            <person name="Nagy L.G."/>
            <person name="Floudas D."/>
            <person name="Copeland A."/>
            <person name="Barry K.W."/>
            <person name="Cichocki N."/>
            <person name="Veneault-Fourrey C."/>
            <person name="LaButti K."/>
            <person name="Lindquist E.A."/>
            <person name="Lipzen A."/>
            <person name="Lundell T."/>
            <person name="Morin E."/>
            <person name="Murat C."/>
            <person name="Sun H."/>
            <person name="Tunlid A."/>
            <person name="Henrissat B."/>
            <person name="Grigoriev I.V."/>
            <person name="Hibbett D.S."/>
            <person name="Martin F."/>
            <person name="Nordberg H.P."/>
            <person name="Cantor M.N."/>
            <person name="Hua S.X."/>
        </authorList>
    </citation>
    <scope>NUCLEOTIDE SEQUENCE [LARGE SCALE GENOMIC DNA]</scope>
    <source>
        <strain evidence="2 3">LaAM-08-1</strain>
    </source>
</reference>
<dbReference type="HOGENOM" id="CLU_1441272_0_0_1"/>
<evidence type="ECO:0000313" key="2">
    <source>
        <dbReference type="EMBL" id="KIK01778.1"/>
    </source>
</evidence>
<evidence type="ECO:0000256" key="1">
    <source>
        <dbReference type="SAM" id="MobiDB-lite"/>
    </source>
</evidence>
<evidence type="ECO:0000313" key="3">
    <source>
        <dbReference type="Proteomes" id="UP000054477"/>
    </source>
</evidence>
<accession>A0A0C9Y111</accession>
<sequence>MSPRKRPRSHENDENIPPTTPRNAKSVKFIDCSAPKKPRLSAKNGRHFTPQDIQNMRESYAQQAPIRVAKEMEEKAAAAAAREAEVQAGRATDQVEQAWSLLRPLFPSMHDFLRKLLTTRHPVRSSQVSNLLTFHGHDLLNLICDRHPSVANDWAISTARQLVSLECDSDYNRPVLSEYHSPLLCPSE</sequence>
<proteinExistence type="predicted"/>
<organism evidence="2 3">
    <name type="scientific">Laccaria amethystina LaAM-08-1</name>
    <dbReference type="NCBI Taxonomy" id="1095629"/>
    <lineage>
        <taxon>Eukaryota</taxon>
        <taxon>Fungi</taxon>
        <taxon>Dikarya</taxon>
        <taxon>Basidiomycota</taxon>
        <taxon>Agaricomycotina</taxon>
        <taxon>Agaricomycetes</taxon>
        <taxon>Agaricomycetidae</taxon>
        <taxon>Agaricales</taxon>
        <taxon>Agaricineae</taxon>
        <taxon>Hydnangiaceae</taxon>
        <taxon>Laccaria</taxon>
    </lineage>
</organism>
<dbReference type="AlphaFoldDB" id="A0A0C9Y111"/>
<dbReference type="Proteomes" id="UP000054477">
    <property type="component" value="Unassembled WGS sequence"/>
</dbReference>
<reference evidence="3" key="2">
    <citation type="submission" date="2015-01" db="EMBL/GenBank/DDBJ databases">
        <title>Evolutionary Origins and Diversification of the Mycorrhizal Mutualists.</title>
        <authorList>
            <consortium name="DOE Joint Genome Institute"/>
            <consortium name="Mycorrhizal Genomics Consortium"/>
            <person name="Kohler A."/>
            <person name="Kuo A."/>
            <person name="Nagy L.G."/>
            <person name="Floudas D."/>
            <person name="Copeland A."/>
            <person name="Barry K.W."/>
            <person name="Cichocki N."/>
            <person name="Veneault-Fourrey C."/>
            <person name="LaButti K."/>
            <person name="Lindquist E.A."/>
            <person name="Lipzen A."/>
            <person name="Lundell T."/>
            <person name="Morin E."/>
            <person name="Murat C."/>
            <person name="Riley R."/>
            <person name="Ohm R."/>
            <person name="Sun H."/>
            <person name="Tunlid A."/>
            <person name="Henrissat B."/>
            <person name="Grigoriev I.V."/>
            <person name="Hibbett D.S."/>
            <person name="Martin F."/>
        </authorList>
    </citation>
    <scope>NUCLEOTIDE SEQUENCE [LARGE SCALE GENOMIC DNA]</scope>
    <source>
        <strain evidence="3">LaAM-08-1</strain>
    </source>
</reference>
<dbReference type="EMBL" id="KN838602">
    <property type="protein sequence ID" value="KIK01778.1"/>
    <property type="molecule type" value="Genomic_DNA"/>
</dbReference>
<dbReference type="OrthoDB" id="10570431at2759"/>